<dbReference type="PANTHER" id="PTHR47506:SF3">
    <property type="entry name" value="HTH-TYPE TRANSCRIPTIONAL REGULATOR LMRA"/>
    <property type="match status" value="1"/>
</dbReference>
<dbReference type="Pfam" id="PF16925">
    <property type="entry name" value="TetR_C_13"/>
    <property type="match status" value="1"/>
</dbReference>
<keyword evidence="3" id="KW-0804">Transcription</keyword>
<feature type="domain" description="HTH tetR-type" evidence="5">
    <location>
        <begin position="5"/>
        <end position="65"/>
    </location>
</feature>
<evidence type="ECO:0000259" key="5">
    <source>
        <dbReference type="PROSITE" id="PS50977"/>
    </source>
</evidence>
<sequence>MSKAEITKRNIIEKAANLFNQQGFAGASMADLMAATGLKKGGIYNHFSSKEALAIAAFDYAVSLYQQRYRHVLREQRHSVDRIKAIVTTFCGTIHNPPLQGGCPLINTAIDSDDTNPVLRDRTRQAMDQWRLMITKVVDRGTKSGELSESVDSDELASILISTMEGAIMLTKLYDDPLHIERVEKHLLAYVEQLRQHQPHQT</sequence>
<dbReference type="InterPro" id="IPR001647">
    <property type="entry name" value="HTH_TetR"/>
</dbReference>
<dbReference type="GO" id="GO:0003677">
    <property type="term" value="F:DNA binding"/>
    <property type="evidence" value="ECO:0007669"/>
    <property type="project" value="UniProtKB-UniRule"/>
</dbReference>
<dbReference type="AlphaFoldDB" id="A0A928VPC5"/>
<feature type="DNA-binding region" description="H-T-H motif" evidence="4">
    <location>
        <begin position="28"/>
        <end position="47"/>
    </location>
</feature>
<evidence type="ECO:0000256" key="3">
    <source>
        <dbReference type="ARBA" id="ARBA00023163"/>
    </source>
</evidence>
<dbReference type="PROSITE" id="PS50977">
    <property type="entry name" value="HTH_TETR_2"/>
    <property type="match status" value="1"/>
</dbReference>
<evidence type="ECO:0000256" key="1">
    <source>
        <dbReference type="ARBA" id="ARBA00023015"/>
    </source>
</evidence>
<comment type="caution">
    <text evidence="6">The sequence shown here is derived from an EMBL/GenBank/DDBJ whole genome shotgun (WGS) entry which is preliminary data.</text>
</comment>
<accession>A0A928VPC5</accession>
<dbReference type="Gene3D" id="1.10.357.10">
    <property type="entry name" value="Tetracycline Repressor, domain 2"/>
    <property type="match status" value="1"/>
</dbReference>
<dbReference type="Pfam" id="PF00440">
    <property type="entry name" value="TetR_N"/>
    <property type="match status" value="1"/>
</dbReference>
<dbReference type="PANTHER" id="PTHR47506">
    <property type="entry name" value="TRANSCRIPTIONAL REGULATORY PROTEIN"/>
    <property type="match status" value="1"/>
</dbReference>
<dbReference type="InterPro" id="IPR009057">
    <property type="entry name" value="Homeodomain-like_sf"/>
</dbReference>
<dbReference type="SUPFAM" id="SSF46689">
    <property type="entry name" value="Homeodomain-like"/>
    <property type="match status" value="1"/>
</dbReference>
<proteinExistence type="predicted"/>
<dbReference type="RefSeq" id="WP_264324909.1">
    <property type="nucleotide sequence ID" value="NZ_JADEXQ010000028.1"/>
</dbReference>
<reference evidence="6" key="1">
    <citation type="submission" date="2020-10" db="EMBL/GenBank/DDBJ databases">
        <authorList>
            <person name="Castelo-Branco R."/>
            <person name="Eusebio N."/>
            <person name="Adriana R."/>
            <person name="Vieira A."/>
            <person name="Brugerolle De Fraissinette N."/>
            <person name="Rezende De Castro R."/>
            <person name="Schneider M.P."/>
            <person name="Vasconcelos V."/>
            <person name="Leao P.N."/>
        </authorList>
    </citation>
    <scope>NUCLEOTIDE SEQUENCE</scope>
    <source>
        <strain evidence="6">LEGE 11480</strain>
    </source>
</reference>
<gene>
    <name evidence="6" type="ORF">IQ266_10115</name>
</gene>
<dbReference type="Proteomes" id="UP000625316">
    <property type="component" value="Unassembled WGS sequence"/>
</dbReference>
<evidence type="ECO:0000313" key="7">
    <source>
        <dbReference type="Proteomes" id="UP000625316"/>
    </source>
</evidence>
<evidence type="ECO:0000256" key="2">
    <source>
        <dbReference type="ARBA" id="ARBA00023125"/>
    </source>
</evidence>
<keyword evidence="2 4" id="KW-0238">DNA-binding</keyword>
<name>A0A928VPC5_9CYAN</name>
<dbReference type="PRINTS" id="PR00455">
    <property type="entry name" value="HTHTETR"/>
</dbReference>
<keyword evidence="7" id="KW-1185">Reference proteome</keyword>
<evidence type="ECO:0000313" key="6">
    <source>
        <dbReference type="EMBL" id="MBE9030082.1"/>
    </source>
</evidence>
<evidence type="ECO:0000256" key="4">
    <source>
        <dbReference type="PROSITE-ProRule" id="PRU00335"/>
    </source>
</evidence>
<dbReference type="EMBL" id="JADEXQ010000028">
    <property type="protein sequence ID" value="MBE9030082.1"/>
    <property type="molecule type" value="Genomic_DNA"/>
</dbReference>
<dbReference type="InterPro" id="IPR036271">
    <property type="entry name" value="Tet_transcr_reg_TetR-rel_C_sf"/>
</dbReference>
<dbReference type="SUPFAM" id="SSF48498">
    <property type="entry name" value="Tetracyclin repressor-like, C-terminal domain"/>
    <property type="match status" value="1"/>
</dbReference>
<protein>
    <submittedName>
        <fullName evidence="6">TetR/AcrR family transcriptional regulator</fullName>
    </submittedName>
</protein>
<organism evidence="6 7">
    <name type="scientific">Romeriopsis navalis LEGE 11480</name>
    <dbReference type="NCBI Taxonomy" id="2777977"/>
    <lineage>
        <taxon>Bacteria</taxon>
        <taxon>Bacillati</taxon>
        <taxon>Cyanobacteriota</taxon>
        <taxon>Cyanophyceae</taxon>
        <taxon>Leptolyngbyales</taxon>
        <taxon>Leptolyngbyaceae</taxon>
        <taxon>Romeriopsis</taxon>
        <taxon>Romeriopsis navalis</taxon>
    </lineage>
</organism>
<dbReference type="InterPro" id="IPR011075">
    <property type="entry name" value="TetR_C"/>
</dbReference>
<keyword evidence="1" id="KW-0805">Transcription regulation</keyword>